<dbReference type="Proteomes" id="UP000001699">
    <property type="component" value="Unassembled WGS sequence"/>
</dbReference>
<gene>
    <name evidence="1" type="ORF">AFUB_073180</name>
</gene>
<protein>
    <submittedName>
        <fullName evidence="1">Uncharacterized protein</fullName>
    </submittedName>
</protein>
<name>B0Y7B0_ASPFC</name>
<dbReference type="AlphaFoldDB" id="B0Y7B0"/>
<reference evidence="1 2" key="1">
    <citation type="journal article" date="2008" name="PLoS Genet.">
        <title>Genomic islands in the pathogenic filamentous fungus Aspergillus fumigatus.</title>
        <authorList>
            <person name="Fedorova N.D."/>
            <person name="Khaldi N."/>
            <person name="Joardar V.S."/>
            <person name="Maiti R."/>
            <person name="Amedeo P."/>
            <person name="Anderson M.J."/>
            <person name="Crabtree J."/>
            <person name="Silva J.C."/>
            <person name="Badger J.H."/>
            <person name="Albarraq A."/>
            <person name="Angiuoli S."/>
            <person name="Bussey H."/>
            <person name="Bowyer P."/>
            <person name="Cotty P.J."/>
            <person name="Dyer P.S."/>
            <person name="Egan A."/>
            <person name="Galens K."/>
            <person name="Fraser-Liggett C.M."/>
            <person name="Haas B.J."/>
            <person name="Inman J.M."/>
            <person name="Kent R."/>
            <person name="Lemieux S."/>
            <person name="Malavazi I."/>
            <person name="Orvis J."/>
            <person name="Roemer T."/>
            <person name="Ronning C.M."/>
            <person name="Sundaram J.P."/>
            <person name="Sutton G."/>
            <person name="Turner G."/>
            <person name="Venter J.C."/>
            <person name="White O.R."/>
            <person name="Whitty B.R."/>
            <person name="Youngman P."/>
            <person name="Wolfe K.H."/>
            <person name="Goldman G.H."/>
            <person name="Wortman J.R."/>
            <person name="Jiang B."/>
            <person name="Denning D.W."/>
            <person name="Nierman W.C."/>
        </authorList>
    </citation>
    <scope>NUCLEOTIDE SEQUENCE [LARGE SCALE GENOMIC DNA]</scope>
    <source>
        <strain evidence="2">CBS 144.89 / FGSC A1163 / CEA10</strain>
    </source>
</reference>
<evidence type="ECO:0000313" key="1">
    <source>
        <dbReference type="EMBL" id="EDP49291.1"/>
    </source>
</evidence>
<dbReference type="HOGENOM" id="CLU_2426601_0_0_1"/>
<organism evidence="1 2">
    <name type="scientific">Aspergillus fumigatus (strain CBS 144.89 / FGSC A1163 / CEA10)</name>
    <name type="common">Neosartorya fumigata</name>
    <dbReference type="NCBI Taxonomy" id="451804"/>
    <lineage>
        <taxon>Eukaryota</taxon>
        <taxon>Fungi</taxon>
        <taxon>Dikarya</taxon>
        <taxon>Ascomycota</taxon>
        <taxon>Pezizomycotina</taxon>
        <taxon>Eurotiomycetes</taxon>
        <taxon>Eurotiomycetidae</taxon>
        <taxon>Eurotiales</taxon>
        <taxon>Aspergillaceae</taxon>
        <taxon>Aspergillus</taxon>
        <taxon>Aspergillus subgen. Fumigati</taxon>
    </lineage>
</organism>
<dbReference type="VEuPathDB" id="FungiDB:AFUB_073180"/>
<proteinExistence type="predicted"/>
<accession>B0Y7B0</accession>
<evidence type="ECO:0000313" key="2">
    <source>
        <dbReference type="Proteomes" id="UP000001699"/>
    </source>
</evidence>
<keyword evidence="2" id="KW-1185">Reference proteome</keyword>
<dbReference type="EMBL" id="DS499599">
    <property type="protein sequence ID" value="EDP49291.1"/>
    <property type="molecule type" value="Genomic_DNA"/>
</dbReference>
<sequence length="91" mass="10406">MEYIDWLNMREDGRWSCGFPVSGLTSAPTGNIHQSTDFNLNSFAHFSVRDSGPSSPVFELSKTNQYIWQFDQLSAVDLRCIKPYYSNTIAF</sequence>